<evidence type="ECO:0000313" key="19">
    <source>
        <dbReference type="Proteomes" id="UP000004994"/>
    </source>
</evidence>
<feature type="domain" description="Fe2OG dioxygenase" evidence="17">
    <location>
        <begin position="165"/>
        <end position="285"/>
    </location>
</feature>
<dbReference type="SMART" id="SM00702">
    <property type="entry name" value="P4Hc"/>
    <property type="match status" value="1"/>
</dbReference>
<keyword evidence="9" id="KW-0735">Signal-anchor</keyword>
<keyword evidence="12" id="KW-0408">Iron</keyword>
<dbReference type="Gramene" id="Solyc02g092710.3.1">
    <property type="protein sequence ID" value="Solyc02g092710.3.1"/>
    <property type="gene ID" value="Solyc02g092710.3"/>
</dbReference>
<dbReference type="RefSeq" id="XP_004231899.1">
    <property type="nucleotide sequence ID" value="XM_004231851.5"/>
</dbReference>
<keyword evidence="7" id="KW-0256">Endoplasmic reticulum</keyword>
<accession>A0A3Q7FBI2</accession>
<keyword evidence="8" id="KW-0223">Dioxygenase</keyword>
<evidence type="ECO:0000256" key="12">
    <source>
        <dbReference type="ARBA" id="ARBA00023004"/>
    </source>
</evidence>
<dbReference type="PaxDb" id="4081-Solyc02g092710.2.1"/>
<evidence type="ECO:0000256" key="6">
    <source>
        <dbReference type="ARBA" id="ARBA00022723"/>
    </source>
</evidence>
<evidence type="ECO:0000256" key="14">
    <source>
        <dbReference type="ARBA" id="ARBA00023180"/>
    </source>
</evidence>
<keyword evidence="19" id="KW-1185">Reference proteome</keyword>
<protein>
    <recommendedName>
        <fullName evidence="4">procollagen-proline 4-dioxygenase</fullName>
        <ecNumber evidence="4">1.14.11.2</ecNumber>
    </recommendedName>
</protein>
<comment type="subcellular location">
    <subcellularLocation>
        <location evidence="2">Endoplasmic reticulum membrane</location>
        <topology evidence="2">Single-pass type II membrane protein</topology>
    </subcellularLocation>
</comment>
<dbReference type="InterPro" id="IPR005123">
    <property type="entry name" value="Oxoglu/Fe-dep_dioxygenase_dom"/>
</dbReference>
<evidence type="ECO:0000256" key="11">
    <source>
        <dbReference type="ARBA" id="ARBA00023002"/>
    </source>
</evidence>
<comment type="catalytic activity">
    <reaction evidence="15">
        <text>L-prolyl-[collagen] + 2-oxoglutarate + O2 = trans-4-hydroxy-L-prolyl-[collagen] + succinate + CO2</text>
        <dbReference type="Rhea" id="RHEA:18945"/>
        <dbReference type="Rhea" id="RHEA-COMP:11676"/>
        <dbReference type="Rhea" id="RHEA-COMP:11680"/>
        <dbReference type="ChEBI" id="CHEBI:15379"/>
        <dbReference type="ChEBI" id="CHEBI:16526"/>
        <dbReference type="ChEBI" id="CHEBI:16810"/>
        <dbReference type="ChEBI" id="CHEBI:30031"/>
        <dbReference type="ChEBI" id="CHEBI:50342"/>
        <dbReference type="ChEBI" id="CHEBI:61965"/>
        <dbReference type="EC" id="1.14.11.2"/>
    </reaction>
</comment>
<dbReference type="Pfam" id="PF13640">
    <property type="entry name" value="2OG-FeII_Oxy_3"/>
    <property type="match status" value="1"/>
</dbReference>
<keyword evidence="5 16" id="KW-0812">Transmembrane</keyword>
<feature type="transmembrane region" description="Helical" evidence="16">
    <location>
        <begin position="21"/>
        <end position="39"/>
    </location>
</feature>
<keyword evidence="10 16" id="KW-1133">Transmembrane helix</keyword>
<dbReference type="GO" id="GO:0004656">
    <property type="term" value="F:procollagen-proline 4-dioxygenase activity"/>
    <property type="evidence" value="ECO:0000318"/>
    <property type="project" value="GO_Central"/>
</dbReference>
<dbReference type="FunCoup" id="A0A3Q7FBI2">
    <property type="interactions" value="599"/>
</dbReference>
<evidence type="ECO:0000256" key="13">
    <source>
        <dbReference type="ARBA" id="ARBA00023136"/>
    </source>
</evidence>
<reference evidence="18" key="1">
    <citation type="journal article" date="2012" name="Nature">
        <title>The tomato genome sequence provides insights into fleshy fruit evolution.</title>
        <authorList>
            <consortium name="Tomato Genome Consortium"/>
        </authorList>
    </citation>
    <scope>NUCLEOTIDE SEQUENCE [LARGE SCALE GENOMIC DNA]</scope>
    <source>
        <strain evidence="18">cv. Heinz 1706</strain>
    </source>
</reference>
<dbReference type="AlphaFoldDB" id="A0A3Q7FBI2"/>
<comment type="similarity">
    <text evidence="3">Belongs to the P4HA family.</text>
</comment>
<dbReference type="Proteomes" id="UP000004994">
    <property type="component" value="Chromosome 2"/>
</dbReference>
<dbReference type="GO" id="GO:0031418">
    <property type="term" value="F:L-ascorbic acid binding"/>
    <property type="evidence" value="ECO:0007669"/>
    <property type="project" value="InterPro"/>
</dbReference>
<evidence type="ECO:0000256" key="10">
    <source>
        <dbReference type="ARBA" id="ARBA00022989"/>
    </source>
</evidence>
<dbReference type="OMA" id="WIRDQEM"/>
<organism evidence="18">
    <name type="scientific">Solanum lycopersicum</name>
    <name type="common">Tomato</name>
    <name type="synonym">Lycopersicon esculentum</name>
    <dbReference type="NCBI Taxonomy" id="4081"/>
    <lineage>
        <taxon>Eukaryota</taxon>
        <taxon>Viridiplantae</taxon>
        <taxon>Streptophyta</taxon>
        <taxon>Embryophyta</taxon>
        <taxon>Tracheophyta</taxon>
        <taxon>Spermatophyta</taxon>
        <taxon>Magnoliopsida</taxon>
        <taxon>eudicotyledons</taxon>
        <taxon>Gunneridae</taxon>
        <taxon>Pentapetalae</taxon>
        <taxon>asterids</taxon>
        <taxon>lamiids</taxon>
        <taxon>Solanales</taxon>
        <taxon>Solanaceae</taxon>
        <taxon>Solanoideae</taxon>
        <taxon>Solaneae</taxon>
        <taxon>Solanum</taxon>
        <taxon>Solanum subgen. Lycopersicon</taxon>
    </lineage>
</organism>
<evidence type="ECO:0000256" key="7">
    <source>
        <dbReference type="ARBA" id="ARBA00022824"/>
    </source>
</evidence>
<evidence type="ECO:0000256" key="15">
    <source>
        <dbReference type="ARBA" id="ARBA00049169"/>
    </source>
</evidence>
<dbReference type="GO" id="GO:0005506">
    <property type="term" value="F:iron ion binding"/>
    <property type="evidence" value="ECO:0007669"/>
    <property type="project" value="InterPro"/>
</dbReference>
<evidence type="ECO:0000259" key="17">
    <source>
        <dbReference type="PROSITE" id="PS51471"/>
    </source>
</evidence>
<dbReference type="PANTHER" id="PTHR10869">
    <property type="entry name" value="PROLYL 4-HYDROXYLASE ALPHA SUBUNIT"/>
    <property type="match status" value="1"/>
</dbReference>
<sequence>MKSKGRLVGQRWRSIGGLPSIFLLCLFLFFAGLFGSTLVSHQDVQLLTVRPRSRVLKSVEEFDVLPNGDTGEHSLTSIPFQVLSWFPRALYFPNFATTEQCQGIIKMAKAELKPSSLALRKGETAENTKGVRTSSGMFISASEDKTGILDLIEEKIAKATMIPRTHGEAFNVLRYEIGQSYYSHYDAFDPSQYGPQKSQRVASFLLYLSDVEEGGETMFPFENAQNMDVNYDFRKCIGLKVKPRRGDGLLFYSLFPNGTIDPTSLHGSCAVIRGEKWVATKWIRDQEMDE</sequence>
<dbReference type="EC" id="1.14.11.2" evidence="4"/>
<keyword evidence="11" id="KW-0560">Oxidoreductase</keyword>
<dbReference type="KEGG" id="sly:101254254"/>
<evidence type="ECO:0000256" key="9">
    <source>
        <dbReference type="ARBA" id="ARBA00022968"/>
    </source>
</evidence>
<evidence type="ECO:0000256" key="2">
    <source>
        <dbReference type="ARBA" id="ARBA00004648"/>
    </source>
</evidence>
<proteinExistence type="inferred from homology"/>
<name>A0A3Q7FBI2_SOLLC</name>
<dbReference type="InterPro" id="IPR006620">
    <property type="entry name" value="Pro_4_hyd_alph"/>
</dbReference>
<dbReference type="GO" id="GO:0005789">
    <property type="term" value="C:endoplasmic reticulum membrane"/>
    <property type="evidence" value="ECO:0007669"/>
    <property type="project" value="UniProtKB-SubCell"/>
</dbReference>
<comment type="cofactor">
    <cofactor evidence="1">
        <name>L-ascorbate</name>
        <dbReference type="ChEBI" id="CHEBI:38290"/>
    </cofactor>
</comment>
<evidence type="ECO:0000256" key="4">
    <source>
        <dbReference type="ARBA" id="ARBA00012269"/>
    </source>
</evidence>
<evidence type="ECO:0000256" key="3">
    <source>
        <dbReference type="ARBA" id="ARBA00006511"/>
    </source>
</evidence>
<dbReference type="STRING" id="4081.A0A3Q7FBI2"/>
<evidence type="ECO:0000256" key="16">
    <source>
        <dbReference type="SAM" id="Phobius"/>
    </source>
</evidence>
<reference evidence="18" key="2">
    <citation type="submission" date="2019-01" db="UniProtKB">
        <authorList>
            <consortium name="EnsemblPlants"/>
        </authorList>
    </citation>
    <scope>IDENTIFICATION</scope>
    <source>
        <strain evidence="18">cv. Heinz 1706</strain>
    </source>
</reference>
<dbReference type="PROSITE" id="PS51471">
    <property type="entry name" value="FE2OG_OXY"/>
    <property type="match status" value="1"/>
</dbReference>
<dbReference type="InParanoid" id="A0A3Q7FBI2"/>
<evidence type="ECO:0000256" key="5">
    <source>
        <dbReference type="ARBA" id="ARBA00022692"/>
    </source>
</evidence>
<dbReference type="InterPro" id="IPR044862">
    <property type="entry name" value="Pro_4_hyd_alph_FE2OG_OXY"/>
</dbReference>
<dbReference type="PANTHER" id="PTHR10869:SF246">
    <property type="entry name" value="TRANSMEMBRANE PROLYL 4-HYDROXYLASE"/>
    <property type="match status" value="1"/>
</dbReference>
<gene>
    <name evidence="18" type="primary">LOC101254254</name>
</gene>
<dbReference type="FunFam" id="2.60.120.620:FF:000002">
    <property type="entry name" value="Prolyl 4-hydroxylase 4"/>
    <property type="match status" value="1"/>
</dbReference>
<keyword evidence="13 16" id="KW-0472">Membrane</keyword>
<dbReference type="EnsemblPlants" id="Solyc02g092710.3.1">
    <property type="protein sequence ID" value="Solyc02g092710.3.1"/>
    <property type="gene ID" value="Solyc02g092710.3"/>
</dbReference>
<dbReference type="Gene3D" id="2.60.120.620">
    <property type="entry name" value="q2cbj1_9rhob like domain"/>
    <property type="match status" value="1"/>
</dbReference>
<dbReference type="InterPro" id="IPR045054">
    <property type="entry name" value="P4HA-like"/>
</dbReference>
<dbReference type="GeneID" id="101254254"/>
<evidence type="ECO:0000256" key="8">
    <source>
        <dbReference type="ARBA" id="ARBA00022964"/>
    </source>
</evidence>
<evidence type="ECO:0000313" key="18">
    <source>
        <dbReference type="EnsemblPlants" id="Solyc02g092710.3.1"/>
    </source>
</evidence>
<dbReference type="GO" id="GO:0005783">
    <property type="term" value="C:endoplasmic reticulum"/>
    <property type="evidence" value="ECO:0000318"/>
    <property type="project" value="GO_Central"/>
</dbReference>
<keyword evidence="6" id="KW-0479">Metal-binding</keyword>
<evidence type="ECO:0000256" key="1">
    <source>
        <dbReference type="ARBA" id="ARBA00001961"/>
    </source>
</evidence>
<dbReference type="OrthoDB" id="420380at2759"/>
<keyword evidence="14" id="KW-0325">Glycoprotein</keyword>